<protein>
    <recommendedName>
        <fullName evidence="3">Inosine/uridine-preferring nucleoside hydrolase domain-containing protein</fullName>
    </recommendedName>
</protein>
<dbReference type="PANTHER" id="PTHR46190:SF1">
    <property type="entry name" value="SI:CH211-201H21.5"/>
    <property type="match status" value="1"/>
</dbReference>
<dbReference type="InterPro" id="IPR036452">
    <property type="entry name" value="Ribo_hydro-like"/>
</dbReference>
<evidence type="ECO:0000256" key="1">
    <source>
        <dbReference type="ARBA" id="ARBA00009176"/>
    </source>
</evidence>
<comment type="caution">
    <text evidence="4">The sequence shown here is derived from an EMBL/GenBank/DDBJ whole genome shotgun (WGS) entry which is preliminary data.</text>
</comment>
<sequence length="354" mass="38439">MWLLGLVLAVTTAQGIYGPIAIYNNSGPHPTKIIFDTDGVADDMRALTLALRTSTVQVIAITASHGTMQGDQVIANINRVLRANNITNVPIYKGARGPLLVDNSAKDPYFNGLDGLGDRPDAEPAARANDSQIYEKNITAAEAFVTLTKAHQDVTIVATGSLTNIALALKLDPDFALRPQKLVIMGGNYLGIGNSYSGQSTEWNFALDPEAASIVLAEMRIPVTVIPWEAYYIEGQKYAKSVNYTTHLTLGTPLANFFTAITEKGRKSLAETGSEMAYVDEIAMAVAINETAMVTDCKNLRVHVELAGKGQVVPDWVTRNFVEDTDQATTLSYIRFVTAYNATLLNEWMIKAFS</sequence>
<evidence type="ECO:0000256" key="2">
    <source>
        <dbReference type="SAM" id="SignalP"/>
    </source>
</evidence>
<dbReference type="InterPro" id="IPR001910">
    <property type="entry name" value="Inosine/uridine_hydrolase_dom"/>
</dbReference>
<keyword evidence="5" id="KW-1185">Reference proteome</keyword>
<feature type="signal peptide" evidence="2">
    <location>
        <begin position="1"/>
        <end position="15"/>
    </location>
</feature>
<dbReference type="Proteomes" id="UP001177023">
    <property type="component" value="Unassembled WGS sequence"/>
</dbReference>
<dbReference type="Gene3D" id="3.90.245.10">
    <property type="entry name" value="Ribonucleoside hydrolase-like"/>
    <property type="match status" value="1"/>
</dbReference>
<evidence type="ECO:0000259" key="3">
    <source>
        <dbReference type="Pfam" id="PF01156"/>
    </source>
</evidence>
<reference evidence="4" key="1">
    <citation type="submission" date="2023-06" db="EMBL/GenBank/DDBJ databases">
        <authorList>
            <person name="Delattre M."/>
        </authorList>
    </citation>
    <scope>NUCLEOTIDE SEQUENCE</scope>
    <source>
        <strain evidence="4">AF72</strain>
    </source>
</reference>
<organism evidence="4 5">
    <name type="scientific">Mesorhabditis spiculigera</name>
    <dbReference type="NCBI Taxonomy" id="96644"/>
    <lineage>
        <taxon>Eukaryota</taxon>
        <taxon>Metazoa</taxon>
        <taxon>Ecdysozoa</taxon>
        <taxon>Nematoda</taxon>
        <taxon>Chromadorea</taxon>
        <taxon>Rhabditida</taxon>
        <taxon>Rhabditina</taxon>
        <taxon>Rhabditomorpha</taxon>
        <taxon>Rhabditoidea</taxon>
        <taxon>Rhabditidae</taxon>
        <taxon>Mesorhabditinae</taxon>
        <taxon>Mesorhabditis</taxon>
    </lineage>
</organism>
<dbReference type="GO" id="GO:0016799">
    <property type="term" value="F:hydrolase activity, hydrolyzing N-glycosyl compounds"/>
    <property type="evidence" value="ECO:0007669"/>
    <property type="project" value="InterPro"/>
</dbReference>
<dbReference type="AlphaFoldDB" id="A0AA36DFR6"/>
<comment type="similarity">
    <text evidence="1">Belongs to the IUNH family.</text>
</comment>
<feature type="chain" id="PRO_5041351800" description="Inosine/uridine-preferring nucleoside hydrolase domain-containing protein" evidence="2">
    <location>
        <begin position="16"/>
        <end position="354"/>
    </location>
</feature>
<dbReference type="Pfam" id="PF01156">
    <property type="entry name" value="IU_nuc_hydro"/>
    <property type="match status" value="1"/>
</dbReference>
<feature type="domain" description="Inosine/uridine-preferring nucleoside hydrolase" evidence="3">
    <location>
        <begin position="33"/>
        <end position="319"/>
    </location>
</feature>
<proteinExistence type="inferred from homology"/>
<evidence type="ECO:0000313" key="5">
    <source>
        <dbReference type="Proteomes" id="UP001177023"/>
    </source>
</evidence>
<accession>A0AA36DFR6</accession>
<dbReference type="PANTHER" id="PTHR46190">
    <property type="entry name" value="SI:CH211-201H21.5-RELATED"/>
    <property type="match status" value="1"/>
</dbReference>
<keyword evidence="2" id="KW-0732">Signal</keyword>
<dbReference type="SUPFAM" id="SSF53590">
    <property type="entry name" value="Nucleoside hydrolase"/>
    <property type="match status" value="1"/>
</dbReference>
<name>A0AA36DFR6_9BILA</name>
<gene>
    <name evidence="4" type="ORF">MSPICULIGERA_LOCUS24827</name>
</gene>
<evidence type="ECO:0000313" key="4">
    <source>
        <dbReference type="EMBL" id="CAJ0586845.1"/>
    </source>
</evidence>
<dbReference type="EMBL" id="CATQJA010002709">
    <property type="protein sequence ID" value="CAJ0586845.1"/>
    <property type="molecule type" value="Genomic_DNA"/>
</dbReference>
<dbReference type="InterPro" id="IPR052775">
    <property type="entry name" value="IUN_hydrolase"/>
</dbReference>
<feature type="non-terminal residue" evidence="4">
    <location>
        <position position="1"/>
    </location>
</feature>